<name>A0A2W1LYE1_9BACL</name>
<dbReference type="AlphaFoldDB" id="A0A2W1LYE1"/>
<dbReference type="Proteomes" id="UP000249522">
    <property type="component" value="Unassembled WGS sequence"/>
</dbReference>
<dbReference type="EMBL" id="QKRB01000036">
    <property type="protein sequence ID" value="PZD96701.1"/>
    <property type="molecule type" value="Genomic_DNA"/>
</dbReference>
<protein>
    <submittedName>
        <fullName evidence="1">Uncharacterized protein</fullName>
    </submittedName>
</protein>
<proteinExistence type="predicted"/>
<comment type="caution">
    <text evidence="1">The sequence shown here is derived from an EMBL/GenBank/DDBJ whole genome shotgun (WGS) entry which is preliminary data.</text>
</comment>
<reference evidence="1 2" key="1">
    <citation type="submission" date="2018-06" db="EMBL/GenBank/DDBJ databases">
        <title>Paenibacillus imtechensis sp. nov.</title>
        <authorList>
            <person name="Pinnaka A.K."/>
            <person name="Singh H."/>
            <person name="Kaur M."/>
        </authorList>
    </citation>
    <scope>NUCLEOTIDE SEQUENCE [LARGE SCALE GENOMIC DNA]</scope>
    <source>
        <strain evidence="1 2">SMB1</strain>
    </source>
</reference>
<accession>A0A2W1LYE1</accession>
<gene>
    <name evidence="1" type="ORF">DNH61_05735</name>
</gene>
<evidence type="ECO:0000313" key="2">
    <source>
        <dbReference type="Proteomes" id="UP000249522"/>
    </source>
</evidence>
<sequence length="69" mass="7537">MGQKDMATVGRWNVFPVRPFALSGLGTQGKCEQPPHQHNGTCATRALTLELWNCGAVEAKRNNSKPSEL</sequence>
<evidence type="ECO:0000313" key="1">
    <source>
        <dbReference type="EMBL" id="PZD96701.1"/>
    </source>
</evidence>
<organism evidence="1 2">
    <name type="scientific">Paenibacillus sambharensis</name>
    <dbReference type="NCBI Taxonomy" id="1803190"/>
    <lineage>
        <taxon>Bacteria</taxon>
        <taxon>Bacillati</taxon>
        <taxon>Bacillota</taxon>
        <taxon>Bacilli</taxon>
        <taxon>Bacillales</taxon>
        <taxon>Paenibacillaceae</taxon>
        <taxon>Paenibacillus</taxon>
    </lineage>
</organism>
<keyword evidence="2" id="KW-1185">Reference proteome</keyword>